<dbReference type="PANTHER" id="PTHR42904:SF6">
    <property type="entry name" value="NAD-CAPPED RNA HYDROLASE NUDT12"/>
    <property type="match status" value="1"/>
</dbReference>
<dbReference type="InterPro" id="IPR015376">
    <property type="entry name" value="Znr_NADH_PPase"/>
</dbReference>
<dbReference type="NCBIfam" id="NF001299">
    <property type="entry name" value="PRK00241.1"/>
    <property type="match status" value="1"/>
</dbReference>
<comment type="cofactor">
    <cofactor evidence="1">
        <name>Mg(2+)</name>
        <dbReference type="ChEBI" id="CHEBI:18420"/>
    </cofactor>
</comment>
<dbReference type="PROSITE" id="PS00893">
    <property type="entry name" value="NUDIX_BOX"/>
    <property type="match status" value="1"/>
</dbReference>
<evidence type="ECO:0000256" key="3">
    <source>
        <dbReference type="ARBA" id="ARBA00009595"/>
    </source>
</evidence>
<dbReference type="Proteomes" id="UP000475214">
    <property type="component" value="Unassembled WGS sequence"/>
</dbReference>
<evidence type="ECO:0000259" key="10">
    <source>
        <dbReference type="PROSITE" id="PS51462"/>
    </source>
</evidence>
<evidence type="ECO:0000256" key="7">
    <source>
        <dbReference type="ARBA" id="ARBA00022842"/>
    </source>
</evidence>
<accession>A0A6L9SHK2</accession>
<comment type="similarity">
    <text evidence="3">Belongs to the Nudix hydrolase family. NudC subfamily.</text>
</comment>
<dbReference type="PROSITE" id="PS51462">
    <property type="entry name" value="NUDIX"/>
    <property type="match status" value="1"/>
</dbReference>
<evidence type="ECO:0000256" key="1">
    <source>
        <dbReference type="ARBA" id="ARBA00001946"/>
    </source>
</evidence>
<reference evidence="11 12" key="1">
    <citation type="submission" date="2020-02" db="EMBL/GenBank/DDBJ databases">
        <authorList>
            <person name="Li X.-J."/>
            <person name="Han X.-M."/>
        </authorList>
    </citation>
    <scope>NUCLEOTIDE SEQUENCE [LARGE SCALE GENOMIC DNA]</scope>
    <source>
        <strain evidence="11 12">CCTCC AB 2017055</strain>
    </source>
</reference>
<protein>
    <recommendedName>
        <fullName evidence="4">NAD(+) diphosphatase</fullName>
        <ecNumber evidence="4">3.6.1.22</ecNumber>
    </recommendedName>
</protein>
<dbReference type="Gene3D" id="3.90.79.20">
    <property type="match status" value="1"/>
</dbReference>
<evidence type="ECO:0000256" key="2">
    <source>
        <dbReference type="ARBA" id="ARBA00001947"/>
    </source>
</evidence>
<dbReference type="InterPro" id="IPR000086">
    <property type="entry name" value="NUDIX_hydrolase_dom"/>
</dbReference>
<evidence type="ECO:0000256" key="6">
    <source>
        <dbReference type="ARBA" id="ARBA00022801"/>
    </source>
</evidence>
<gene>
    <name evidence="11" type="primary">nudC</name>
    <name evidence="11" type="ORF">G1H10_28585</name>
</gene>
<dbReference type="GO" id="GO:0006742">
    <property type="term" value="P:NADP+ catabolic process"/>
    <property type="evidence" value="ECO:0007669"/>
    <property type="project" value="TreeGrafter"/>
</dbReference>
<comment type="catalytic activity">
    <reaction evidence="9">
        <text>a 5'-end NAD(+)-phospho-ribonucleoside in mRNA + H2O = a 5'-end phospho-adenosine-phospho-ribonucleoside in mRNA + beta-nicotinamide D-ribonucleotide + 2 H(+)</text>
        <dbReference type="Rhea" id="RHEA:60876"/>
        <dbReference type="Rhea" id="RHEA-COMP:15698"/>
        <dbReference type="Rhea" id="RHEA-COMP:15719"/>
        <dbReference type="ChEBI" id="CHEBI:14649"/>
        <dbReference type="ChEBI" id="CHEBI:15377"/>
        <dbReference type="ChEBI" id="CHEBI:15378"/>
        <dbReference type="ChEBI" id="CHEBI:144029"/>
        <dbReference type="ChEBI" id="CHEBI:144051"/>
    </reaction>
    <physiologicalReaction direction="left-to-right" evidence="9">
        <dbReference type="Rhea" id="RHEA:60877"/>
    </physiologicalReaction>
</comment>
<feature type="domain" description="Nudix hydrolase" evidence="10">
    <location>
        <begin position="201"/>
        <end position="331"/>
    </location>
</feature>
<dbReference type="InterPro" id="IPR050241">
    <property type="entry name" value="NAD-cap_RNA_hydrolase_NudC"/>
</dbReference>
<comment type="caution">
    <text evidence="11">The sequence shown here is derived from an EMBL/GenBank/DDBJ whole genome shotgun (WGS) entry which is preliminary data.</text>
</comment>
<keyword evidence="12" id="KW-1185">Reference proteome</keyword>
<sequence>MRPFGVRNFPAAAGAEPAVKLGAVDDAYTLPGPLALSRSTVDRAAHLRGDEEWLSQAWADPSTKVLVVGDGKVAADGAALRFVRPDQAPPGERYLLGVEDRTVYAAVRADGVLDAGASGATVTHADEAVGASASEPAANGLSLREVGSALSDRDAGLAVHAMALANWHATHGHCPRCGAPTVVAEAGHVRRCPADGSEHYPRTDPAVIMLVVDENDRCLLGHQRRWPARRYSTLAGFVEPGETPEHAVAREVGEEVGISISSCRYAGAQPWPFPSSLMLGFYATAPGAEPTPDGEEIEIARWFTRDELAAAIGGGDVLLPPPVSIARRLIEGWYGGPIP</sequence>
<dbReference type="GO" id="GO:0005829">
    <property type="term" value="C:cytosol"/>
    <property type="evidence" value="ECO:0007669"/>
    <property type="project" value="TreeGrafter"/>
</dbReference>
<organism evidence="11 12">
    <name type="scientific">Phytoactinopolyspora halotolerans</name>
    <dbReference type="NCBI Taxonomy" id="1981512"/>
    <lineage>
        <taxon>Bacteria</taxon>
        <taxon>Bacillati</taxon>
        <taxon>Actinomycetota</taxon>
        <taxon>Actinomycetes</taxon>
        <taxon>Jiangellales</taxon>
        <taxon>Jiangellaceae</taxon>
        <taxon>Phytoactinopolyspora</taxon>
    </lineage>
</organism>
<dbReference type="EC" id="3.6.1.22" evidence="4"/>
<evidence type="ECO:0000313" key="12">
    <source>
        <dbReference type="Proteomes" id="UP000475214"/>
    </source>
</evidence>
<dbReference type="AlphaFoldDB" id="A0A6L9SHK2"/>
<evidence type="ECO:0000256" key="4">
    <source>
        <dbReference type="ARBA" id="ARBA00012381"/>
    </source>
</evidence>
<evidence type="ECO:0000256" key="9">
    <source>
        <dbReference type="ARBA" id="ARBA00023679"/>
    </source>
</evidence>
<dbReference type="Gene3D" id="3.90.79.10">
    <property type="entry name" value="Nucleoside Triphosphate Pyrophosphohydrolase"/>
    <property type="match status" value="1"/>
</dbReference>
<comment type="cofactor">
    <cofactor evidence="2">
        <name>Zn(2+)</name>
        <dbReference type="ChEBI" id="CHEBI:29105"/>
    </cofactor>
</comment>
<dbReference type="SUPFAM" id="SSF55811">
    <property type="entry name" value="Nudix"/>
    <property type="match status" value="1"/>
</dbReference>
<dbReference type="EMBL" id="JAAGOA010000029">
    <property type="protein sequence ID" value="NEE04134.1"/>
    <property type="molecule type" value="Genomic_DNA"/>
</dbReference>
<proteinExistence type="inferred from homology"/>
<dbReference type="GO" id="GO:0046872">
    <property type="term" value="F:metal ion binding"/>
    <property type="evidence" value="ECO:0007669"/>
    <property type="project" value="UniProtKB-KW"/>
</dbReference>
<evidence type="ECO:0000313" key="11">
    <source>
        <dbReference type="EMBL" id="NEE04134.1"/>
    </source>
</evidence>
<dbReference type="InterPro" id="IPR020084">
    <property type="entry name" value="NUDIX_hydrolase_CS"/>
</dbReference>
<keyword evidence="5" id="KW-0479">Metal-binding</keyword>
<keyword evidence="8" id="KW-0520">NAD</keyword>
<evidence type="ECO:0000256" key="5">
    <source>
        <dbReference type="ARBA" id="ARBA00022723"/>
    </source>
</evidence>
<dbReference type="RefSeq" id="WP_163744392.1">
    <property type="nucleotide sequence ID" value="NZ_JAAGOA010000029.1"/>
</dbReference>
<dbReference type="GO" id="GO:0019677">
    <property type="term" value="P:NAD+ catabolic process"/>
    <property type="evidence" value="ECO:0007669"/>
    <property type="project" value="TreeGrafter"/>
</dbReference>
<name>A0A6L9SHK2_9ACTN</name>
<dbReference type="InterPro" id="IPR049734">
    <property type="entry name" value="NudC-like_C"/>
</dbReference>
<dbReference type="CDD" id="cd03429">
    <property type="entry name" value="NUDIX_NADH_pyrophosphatase_Nudt13"/>
    <property type="match status" value="1"/>
</dbReference>
<dbReference type="InterPro" id="IPR015375">
    <property type="entry name" value="NADH_PPase-like_N"/>
</dbReference>
<keyword evidence="7" id="KW-0460">Magnesium</keyword>
<dbReference type="GO" id="GO:0035529">
    <property type="term" value="F:NADH pyrophosphatase activity"/>
    <property type="evidence" value="ECO:0007669"/>
    <property type="project" value="TreeGrafter"/>
</dbReference>
<evidence type="ECO:0000256" key="8">
    <source>
        <dbReference type="ARBA" id="ARBA00023027"/>
    </source>
</evidence>
<dbReference type="PANTHER" id="PTHR42904">
    <property type="entry name" value="NUDIX HYDROLASE, NUDC SUBFAMILY"/>
    <property type="match status" value="1"/>
</dbReference>
<dbReference type="Pfam" id="PF00293">
    <property type="entry name" value="NUDIX"/>
    <property type="match status" value="1"/>
</dbReference>
<dbReference type="Pfam" id="PF09297">
    <property type="entry name" value="Zn_ribbon_NUD"/>
    <property type="match status" value="1"/>
</dbReference>
<dbReference type="InterPro" id="IPR015797">
    <property type="entry name" value="NUDIX_hydrolase-like_dom_sf"/>
</dbReference>
<dbReference type="Pfam" id="PF09296">
    <property type="entry name" value="NUDIX-like"/>
    <property type="match status" value="1"/>
</dbReference>
<keyword evidence="6 11" id="KW-0378">Hydrolase</keyword>